<proteinExistence type="predicted"/>
<evidence type="ECO:0000313" key="3">
    <source>
        <dbReference type="Proteomes" id="UP001163550"/>
    </source>
</evidence>
<sequence length="162" mass="18443">MTYVVVLIFVGICLQGLLTFYQVKSYQNAMRSLKGKGLLGVGYRRGVLRGGQILILSYDRNSRTINNCKTMRGITSFERFKTADDYIGLSLNEIKKLAILEDQKLNKPQKTRKDGSKKVAPQKRGALLQAVEAIETHMKKEQRQKLHEKRREQQVLAGMAVE</sequence>
<evidence type="ECO:0000313" key="2">
    <source>
        <dbReference type="EMBL" id="UYO63443.1"/>
    </source>
</evidence>
<name>A0ABY6HFX8_9FIRM</name>
<feature type="compositionally biased region" description="Basic and acidic residues" evidence="1">
    <location>
        <begin position="139"/>
        <end position="153"/>
    </location>
</feature>
<dbReference type="EMBL" id="CP087994">
    <property type="protein sequence ID" value="UYO63443.1"/>
    <property type="molecule type" value="Genomic_DNA"/>
</dbReference>
<protein>
    <submittedName>
        <fullName evidence="2">Transcriptional regulator GutM</fullName>
    </submittedName>
</protein>
<dbReference type="Proteomes" id="UP001163550">
    <property type="component" value="Chromosome"/>
</dbReference>
<dbReference type="Pfam" id="PF06923">
    <property type="entry name" value="GutM"/>
    <property type="match status" value="1"/>
</dbReference>
<accession>A0ABY6HFX8</accession>
<reference evidence="2" key="1">
    <citation type="submission" date="2021-11" db="EMBL/GenBank/DDBJ databases">
        <title>Isoprene-degrading acetogen.</title>
        <authorList>
            <person name="Yang Y."/>
            <person name="Jin H."/>
            <person name="Yan J."/>
        </authorList>
    </citation>
    <scope>NUCLEOTIDE SEQUENCE</scope>
    <source>
        <strain evidence="2">Berkeley</strain>
    </source>
</reference>
<dbReference type="InterPro" id="IPR009693">
    <property type="entry name" value="Glucitol_operon_activator"/>
</dbReference>
<dbReference type="RefSeq" id="WP_228882157.1">
    <property type="nucleotide sequence ID" value="NZ_CABIIK010000044.1"/>
</dbReference>
<feature type="region of interest" description="Disordered" evidence="1">
    <location>
        <begin position="139"/>
        <end position="162"/>
    </location>
</feature>
<keyword evidence="3" id="KW-1185">Reference proteome</keyword>
<gene>
    <name evidence="2" type="ORF">LNN31_03080</name>
</gene>
<evidence type="ECO:0000256" key="1">
    <source>
        <dbReference type="SAM" id="MobiDB-lite"/>
    </source>
</evidence>
<organism evidence="2 3">
    <name type="scientific">Acetobacterium wieringae</name>
    <dbReference type="NCBI Taxonomy" id="52694"/>
    <lineage>
        <taxon>Bacteria</taxon>
        <taxon>Bacillati</taxon>
        <taxon>Bacillota</taxon>
        <taxon>Clostridia</taxon>
        <taxon>Eubacteriales</taxon>
        <taxon>Eubacteriaceae</taxon>
        <taxon>Acetobacterium</taxon>
    </lineage>
</organism>